<gene>
    <name evidence="3" type="ORF">SFC79_18760</name>
</gene>
<dbReference type="Gene3D" id="2.60.40.10">
    <property type="entry name" value="Immunoglobulins"/>
    <property type="match status" value="11"/>
</dbReference>
<dbReference type="InterPro" id="IPR036116">
    <property type="entry name" value="FN3_sf"/>
</dbReference>
<sequence>MSHTAGRPDRTARGAALATIALVVALVAALAAPTTTASAAPPAQPGSLNVQQPDDSSNILTWAAVAGATRYEVQVDDDPAFGSTYLSVSTVNTSFVPPMNLAGGTIYWRVRAFTGAEASAWSGSEFGKAPVARPTPVAPTNGTTLAQPINPPLLSWTAVPGAIGYKVEVDDADDFVGAMSFETRTTSLVVDRPLSAAPWFWRVSALKGPTLQSLPSDTATFTVLPLPSPTRTSPPDDANLELQDVVLDWDPVPGAKSYDIQVSTSEDFTQGASLIETKTGIVGTRYSPATTYDNNQYFWRVRAVDLDDRATAWSPARSSFNRTWPDVPTLVFPAAPGNEVVGASIYFQWESVRHASEYEIQIGTQPNFTVGTFESCRVAGTTYLPGQFAVNTTGQPSTNRENEDCEPQQGQLNYWRVRPLDRPFTKAGDIPGVQGIYSETQAFLYQPVSIAGRSPSGGQTVAVPTFSWTPVIGAERYEVEVATKAGTVVGAAETKSPSWTIPGTARLDPADNPHTWRVRAITTKGQSSVLYFTQFNIAGEPPTTDAEPLTPLTPTSSTTGIKHAPQLTWEPMPGAHHYSVDIGTAMDTGQIWFGTSGDNLFRKSVPYPAMTDTSDRLLLPGQYDWQVKAYDEDNAVIGTGPEGRFTVEDVALTTGHEVALDGAAVAQDNTANACTPGEVCTVPSTPVLRWTPDPYAAFYMVYVSEDASFTNLLEPSNRVPATTSNMYVPTLDNDAHTYADSQAGGAYYWYARPCRNRLNCGPDPVSTIGKWQHSFVKRSPKVTGLQSTSPSGTEITFRWDDYFDTNRSAQWPQTNEDRPQAAMRYRIQVNNVESFAGTLVDERLVDQTTYTAPDELYPEGPLFWRVQAVDSDANGLAWSDVQSFTKASPQVPLQSPVGNLSVSSRTPFRWQPQAFASSYDLEVFKNDDATFSTANRVVNRPALKTTAYAHTDPLPASPSAYRWRVRRTDAEGNKGPWSVTGRFFVGSQEMNPLAPVAGVSQRPNGPVLQWAPLEGARNYNVSITPLSPGGTSVSTQSTVASAYAAQVNFVTGNYQWTVTARDAADNVIGSATATFTVDAGLQIVQGPQIEATGGTGVGQVVTSVPPAWSEPGVVNSYQWLRDGAKISGATNATYTLTTADFGKSISLQVTGSKPGFASEVAISNVIGATAGGAPQCTELPAISGTPSLGSRLTGSRGTWSGQGTISYSYAWLRDGVLIPGATSTSYTPTEADLSRDLVFRVTASANGYADGLAHSAPVRVQSLLATSLPQVSAPSGTGVGATLVAVAPTWNQPDVATSFQWLRSGAPISGATAPTYVLTAADLGKEVSLRATGSKTGFQDAVAVSGGVTATASGALQATTPPSVTGTPSVGQTLKAAPGTWSQPSPTFRYQWLRTGAAIPGATSSTYRLMPEDAGKDVSVVVSATKTGFADGAAASAAVPVARMTSTVSGSLKADRVKVGKKAKITVTLSVSGMAAPNGTVQVLDKGKKVASFTMAPVHKGKKTLTLAKLKKGKHKLQVVYLGTSEVLGSKSKKIVLYIVK</sequence>
<evidence type="ECO:0000313" key="4">
    <source>
        <dbReference type="Proteomes" id="UP001291999"/>
    </source>
</evidence>
<dbReference type="InterPro" id="IPR032109">
    <property type="entry name" value="Big_3_5"/>
</dbReference>
<keyword evidence="4" id="KW-1185">Reference proteome</keyword>
<dbReference type="RefSeq" id="WP_172273983.1">
    <property type="nucleotide sequence ID" value="NZ_JAXQPW010000007.1"/>
</dbReference>
<reference evidence="3 4" key="1">
    <citation type="submission" date="2023-11" db="EMBL/GenBank/DDBJ databases">
        <title>Novel species in genus Nocardioides.</title>
        <authorList>
            <person name="Zhou H."/>
        </authorList>
    </citation>
    <scope>NUCLEOTIDE SEQUENCE [LARGE SCALE GENOMIC DNA]</scope>
    <source>
        <strain evidence="3 4">S-58</strain>
    </source>
</reference>
<proteinExistence type="predicted"/>
<evidence type="ECO:0000259" key="2">
    <source>
        <dbReference type="Pfam" id="PF16640"/>
    </source>
</evidence>
<feature type="domain" description="Bacterial Ig-like" evidence="2">
    <location>
        <begin position="1456"/>
        <end position="1536"/>
    </location>
</feature>
<dbReference type="SUPFAM" id="SSF49265">
    <property type="entry name" value="Fibronectin type III"/>
    <property type="match status" value="1"/>
</dbReference>
<evidence type="ECO:0000313" key="3">
    <source>
        <dbReference type="EMBL" id="MDZ5663825.1"/>
    </source>
</evidence>
<dbReference type="Proteomes" id="UP001291999">
    <property type="component" value="Unassembled WGS sequence"/>
</dbReference>
<dbReference type="Pfam" id="PF16640">
    <property type="entry name" value="Big_3_5"/>
    <property type="match status" value="1"/>
</dbReference>
<keyword evidence="1" id="KW-0732">Signal</keyword>
<feature type="signal peptide" evidence="1">
    <location>
        <begin position="1"/>
        <end position="39"/>
    </location>
</feature>
<dbReference type="EMBL" id="JAXQPW010000007">
    <property type="protein sequence ID" value="MDZ5663825.1"/>
    <property type="molecule type" value="Genomic_DNA"/>
</dbReference>
<organism evidence="3 4">
    <name type="scientific">Nocardioides renjunii</name>
    <dbReference type="NCBI Taxonomy" id="3095075"/>
    <lineage>
        <taxon>Bacteria</taxon>
        <taxon>Bacillati</taxon>
        <taxon>Actinomycetota</taxon>
        <taxon>Actinomycetes</taxon>
        <taxon>Propionibacteriales</taxon>
        <taxon>Nocardioidaceae</taxon>
        <taxon>Nocardioides</taxon>
    </lineage>
</organism>
<protein>
    <submittedName>
        <fullName evidence="3">Ig-like domain repeat protein</fullName>
    </submittedName>
</protein>
<feature type="chain" id="PRO_5045411870" evidence="1">
    <location>
        <begin position="40"/>
        <end position="1541"/>
    </location>
</feature>
<dbReference type="Gene3D" id="2.60.40.2700">
    <property type="match status" value="4"/>
</dbReference>
<accession>A0ABU5KFT4</accession>
<dbReference type="InterPro" id="IPR013783">
    <property type="entry name" value="Ig-like_fold"/>
</dbReference>
<name>A0ABU5KFT4_9ACTN</name>
<comment type="caution">
    <text evidence="3">The sequence shown here is derived from an EMBL/GenBank/DDBJ whole genome shotgun (WGS) entry which is preliminary data.</text>
</comment>
<evidence type="ECO:0000256" key="1">
    <source>
        <dbReference type="SAM" id="SignalP"/>
    </source>
</evidence>